<accession>A0AAV4ES81</accession>
<dbReference type="Proteomes" id="UP000762676">
    <property type="component" value="Unassembled WGS sequence"/>
</dbReference>
<protein>
    <submittedName>
        <fullName evidence="2">Angiopoietin-related protein 2</fullName>
    </submittedName>
</protein>
<dbReference type="AlphaFoldDB" id="A0AAV4ES81"/>
<dbReference type="InterPro" id="IPR036056">
    <property type="entry name" value="Fibrinogen-like_C"/>
</dbReference>
<dbReference type="Pfam" id="PF00147">
    <property type="entry name" value="Fibrinogen_C"/>
    <property type="match status" value="1"/>
</dbReference>
<dbReference type="Gene3D" id="3.90.215.10">
    <property type="entry name" value="Gamma Fibrinogen, chain A, domain 1"/>
    <property type="match status" value="1"/>
</dbReference>
<dbReference type="GO" id="GO:0005615">
    <property type="term" value="C:extracellular space"/>
    <property type="evidence" value="ECO:0007669"/>
    <property type="project" value="TreeGrafter"/>
</dbReference>
<dbReference type="SUPFAM" id="SSF56496">
    <property type="entry name" value="Fibrinogen C-terminal domain-like"/>
    <property type="match status" value="1"/>
</dbReference>
<dbReference type="InterPro" id="IPR050373">
    <property type="entry name" value="Fibrinogen_C-term_domain"/>
</dbReference>
<gene>
    <name evidence="2" type="ORF">ElyMa_003616500</name>
</gene>
<feature type="domain" description="Fibrinogen C-terminal" evidence="1">
    <location>
        <begin position="1"/>
        <end position="98"/>
    </location>
</feature>
<dbReference type="InterPro" id="IPR014716">
    <property type="entry name" value="Fibrinogen_a/b/g_C_1"/>
</dbReference>
<comment type="caution">
    <text evidence="2">The sequence shown here is derived from an EMBL/GenBank/DDBJ whole genome shotgun (WGS) entry which is preliminary data.</text>
</comment>
<dbReference type="Pfam" id="PF01359">
    <property type="entry name" value="Transposase_1"/>
    <property type="match status" value="1"/>
</dbReference>
<evidence type="ECO:0000313" key="2">
    <source>
        <dbReference type="EMBL" id="GFR63839.1"/>
    </source>
</evidence>
<evidence type="ECO:0000313" key="3">
    <source>
        <dbReference type="Proteomes" id="UP000762676"/>
    </source>
</evidence>
<dbReference type="EMBL" id="BMAT01007416">
    <property type="protein sequence ID" value="GFR63839.1"/>
    <property type="molecule type" value="Genomic_DNA"/>
</dbReference>
<reference evidence="2 3" key="1">
    <citation type="journal article" date="2021" name="Elife">
        <title>Chloroplast acquisition without the gene transfer in kleptoplastic sea slugs, Plakobranchus ocellatus.</title>
        <authorList>
            <person name="Maeda T."/>
            <person name="Takahashi S."/>
            <person name="Yoshida T."/>
            <person name="Shimamura S."/>
            <person name="Takaki Y."/>
            <person name="Nagai Y."/>
            <person name="Toyoda A."/>
            <person name="Suzuki Y."/>
            <person name="Arimoto A."/>
            <person name="Ishii H."/>
            <person name="Satoh N."/>
            <person name="Nishiyama T."/>
            <person name="Hasebe M."/>
            <person name="Maruyama T."/>
            <person name="Minagawa J."/>
            <person name="Obokata J."/>
            <person name="Shigenobu S."/>
        </authorList>
    </citation>
    <scope>NUCLEOTIDE SEQUENCE [LARGE SCALE GENOMIC DNA]</scope>
</reference>
<name>A0AAV4ES81_9GAST</name>
<dbReference type="SMART" id="SM00186">
    <property type="entry name" value="FBG"/>
    <property type="match status" value="1"/>
</dbReference>
<sequence>MRPHELRVEFRSDGKDYVALYKTFKLEDEADKYRIRLGAVTSSIDSGSNGLSYSNNAAFTTFDRDNDNYRNNCAILYKSGWWFKACDHSKLNMPYEQGKGRTKRDKTRLHDLETSSLSRDQKVQSAEVAVKVMATVFWDAKGVILSDILPQGQCINAAQYCSTLDRLRDAVRRKRPGLFRRDVVLKHDNAIPRSAIASALRLGISSSSYPQSRPHTL</sequence>
<organism evidence="2 3">
    <name type="scientific">Elysia marginata</name>
    <dbReference type="NCBI Taxonomy" id="1093978"/>
    <lineage>
        <taxon>Eukaryota</taxon>
        <taxon>Metazoa</taxon>
        <taxon>Spiralia</taxon>
        <taxon>Lophotrochozoa</taxon>
        <taxon>Mollusca</taxon>
        <taxon>Gastropoda</taxon>
        <taxon>Heterobranchia</taxon>
        <taxon>Euthyneura</taxon>
        <taxon>Panpulmonata</taxon>
        <taxon>Sacoglossa</taxon>
        <taxon>Placobranchoidea</taxon>
        <taxon>Plakobranchidae</taxon>
        <taxon>Elysia</taxon>
    </lineage>
</organism>
<proteinExistence type="predicted"/>
<evidence type="ECO:0000259" key="1">
    <source>
        <dbReference type="PROSITE" id="PS51406"/>
    </source>
</evidence>
<dbReference type="PANTHER" id="PTHR19143">
    <property type="entry name" value="FIBRINOGEN/TENASCIN/ANGIOPOEITIN"/>
    <property type="match status" value="1"/>
</dbReference>
<dbReference type="InterPro" id="IPR002181">
    <property type="entry name" value="Fibrinogen_a/b/g_C_dom"/>
</dbReference>
<dbReference type="InterPro" id="IPR001888">
    <property type="entry name" value="Transposase_1"/>
</dbReference>
<dbReference type="PROSITE" id="PS51406">
    <property type="entry name" value="FIBRINOGEN_C_2"/>
    <property type="match status" value="1"/>
</dbReference>
<keyword evidence="3" id="KW-1185">Reference proteome</keyword>